<evidence type="ECO:0000256" key="4">
    <source>
        <dbReference type="ARBA" id="ARBA00022989"/>
    </source>
</evidence>
<dbReference type="RefSeq" id="WP_133712717.1">
    <property type="nucleotide sequence ID" value="NZ_SOAG01000015.1"/>
</dbReference>
<feature type="transmembrane region" description="Helical" evidence="6">
    <location>
        <begin position="300"/>
        <end position="324"/>
    </location>
</feature>
<protein>
    <submittedName>
        <fullName evidence="10">Phage shock protein C (PspC) family protein</fullName>
    </submittedName>
</protein>
<dbReference type="PANTHER" id="PTHR33885:SF3">
    <property type="entry name" value="PHAGE SHOCK PROTEIN C"/>
    <property type="match status" value="1"/>
</dbReference>
<evidence type="ECO:0000256" key="6">
    <source>
        <dbReference type="SAM" id="Phobius"/>
    </source>
</evidence>
<evidence type="ECO:0000256" key="1">
    <source>
        <dbReference type="ARBA" id="ARBA00004162"/>
    </source>
</evidence>
<feature type="transmembrane region" description="Helical" evidence="6">
    <location>
        <begin position="131"/>
        <end position="156"/>
    </location>
</feature>
<feature type="domain" description="Phage shock protein PspC N-terminal" evidence="7">
    <location>
        <begin position="104"/>
        <end position="160"/>
    </location>
</feature>
<dbReference type="InterPro" id="IPR054321">
    <property type="entry name" value="PspC-rel_TM"/>
</dbReference>
<feature type="domain" description="PspC-related ToastRack" evidence="9">
    <location>
        <begin position="388"/>
        <end position="512"/>
    </location>
</feature>
<keyword evidence="2" id="KW-1003">Cell membrane</keyword>
<dbReference type="Pfam" id="PF04024">
    <property type="entry name" value="PspC"/>
    <property type="match status" value="1"/>
</dbReference>
<proteinExistence type="predicted"/>
<evidence type="ECO:0000256" key="5">
    <source>
        <dbReference type="ARBA" id="ARBA00023136"/>
    </source>
</evidence>
<gene>
    <name evidence="10" type="ORF">C8P70_11540</name>
</gene>
<accession>A0A4R7F2N2</accession>
<keyword evidence="4 6" id="KW-1133">Transmembrane helix</keyword>
<dbReference type="Pfam" id="PF22571">
    <property type="entry name" value="LiaI-LiaF-TM_PspC"/>
    <property type="match status" value="1"/>
</dbReference>
<feature type="transmembrane region" description="Helical" evidence="6">
    <location>
        <begin position="220"/>
        <end position="245"/>
    </location>
</feature>
<dbReference type="AlphaFoldDB" id="A0A4R7F2N2"/>
<keyword evidence="5 6" id="KW-0472">Membrane</keyword>
<evidence type="ECO:0000313" key="11">
    <source>
        <dbReference type="Proteomes" id="UP000295215"/>
    </source>
</evidence>
<feature type="transmembrane region" description="Helical" evidence="6">
    <location>
        <begin position="265"/>
        <end position="288"/>
    </location>
</feature>
<evidence type="ECO:0000259" key="7">
    <source>
        <dbReference type="Pfam" id="PF04024"/>
    </source>
</evidence>
<evidence type="ECO:0000259" key="8">
    <source>
        <dbReference type="Pfam" id="PF22571"/>
    </source>
</evidence>
<reference evidence="10 11" key="1">
    <citation type="submission" date="2019-03" db="EMBL/GenBank/DDBJ databases">
        <title>Genomic Encyclopedia of Archaeal and Bacterial Type Strains, Phase II (KMG-II): from individual species to whole genera.</title>
        <authorList>
            <person name="Goeker M."/>
        </authorList>
    </citation>
    <scope>NUCLEOTIDE SEQUENCE [LARGE SCALE GENOMIC DNA]</scope>
    <source>
        <strain evidence="10 11">DSM 28213</strain>
    </source>
</reference>
<dbReference type="Pfam" id="PF22744">
    <property type="entry name" value="Toast-rack_PspC-Cterm"/>
    <property type="match status" value="1"/>
</dbReference>
<dbReference type="PANTHER" id="PTHR33885">
    <property type="entry name" value="PHAGE SHOCK PROTEIN C"/>
    <property type="match status" value="1"/>
</dbReference>
<evidence type="ECO:0000256" key="3">
    <source>
        <dbReference type="ARBA" id="ARBA00022692"/>
    </source>
</evidence>
<sequence length="512" mass="59298">MNKTLTVNIGGSIFHIDENAFHKLDQYLNTIKQSIPLEERDEVIHDIEIRIAELFSERLNDTNQVITVTDVQEIISIMGNPEDYVLEDDNEFSKQESRYRKQGKLYRDGEKAMVGGVLAGLAHYFKIDVVWVRLIFLILVFFYGTGILLYFILWIIMPEAKTTSQILEMHGEPININTIEKKVRENVNYVTDKINNIDYDNVKRQTKTAGKNSAKWIRTIFGILFIFCAISSFISLAIGFTIFIINQDFLITEIAQSDFPVYTDIYPYWALICLLAGITFLPVIGIFLIGLKLLYPHLKYVFATCITLFVLWILSFVLFCIPFMDFKNYTSRFEYSKNAITITRDSIFDIQTTDALKIAVVSEDFFNNNSDTLALYSNFIHPENLKETPVEIEILPTFQDNIYTKIEIEGSLLTRYTAKGKKQSLNYSHNFNAINYRLADNTLLISDQILNLTKKEFTNLNSKIKYYIYVPKGKRIILNQNIEPVLSDDDFLQKGIHIYEMTEQNELKCIDC</sequence>
<evidence type="ECO:0000259" key="9">
    <source>
        <dbReference type="Pfam" id="PF22744"/>
    </source>
</evidence>
<dbReference type="InterPro" id="IPR007168">
    <property type="entry name" value="Phageshock_PspC_N"/>
</dbReference>
<comment type="caution">
    <text evidence="10">The sequence shown here is derived from an EMBL/GenBank/DDBJ whole genome shotgun (WGS) entry which is preliminary data.</text>
</comment>
<dbReference type="GO" id="GO:0005886">
    <property type="term" value="C:plasma membrane"/>
    <property type="evidence" value="ECO:0007669"/>
    <property type="project" value="UniProtKB-SubCell"/>
</dbReference>
<keyword evidence="11" id="KW-1185">Reference proteome</keyword>
<dbReference type="InterPro" id="IPR052027">
    <property type="entry name" value="PspC"/>
</dbReference>
<dbReference type="Proteomes" id="UP000295215">
    <property type="component" value="Unassembled WGS sequence"/>
</dbReference>
<name>A0A4R7F2N2_9FLAO</name>
<feature type="domain" description="PspC-related transmembrane region" evidence="8">
    <location>
        <begin position="213"/>
        <end position="321"/>
    </location>
</feature>
<dbReference type="OrthoDB" id="5772680at2"/>
<comment type="subcellular location">
    <subcellularLocation>
        <location evidence="1">Cell membrane</location>
        <topology evidence="1">Single-pass membrane protein</topology>
    </subcellularLocation>
</comment>
<evidence type="ECO:0000313" key="10">
    <source>
        <dbReference type="EMBL" id="TDS57541.1"/>
    </source>
</evidence>
<organism evidence="10 11">
    <name type="scientific">Myroides indicus</name>
    <dbReference type="NCBI Taxonomy" id="1323422"/>
    <lineage>
        <taxon>Bacteria</taxon>
        <taxon>Pseudomonadati</taxon>
        <taxon>Bacteroidota</taxon>
        <taxon>Flavobacteriia</taxon>
        <taxon>Flavobacteriales</taxon>
        <taxon>Flavobacteriaceae</taxon>
        <taxon>Myroides</taxon>
    </lineage>
</organism>
<dbReference type="InterPro" id="IPR054319">
    <property type="entry name" value="PspC-rel_ToastRack"/>
</dbReference>
<dbReference type="EMBL" id="SOAG01000015">
    <property type="protein sequence ID" value="TDS57541.1"/>
    <property type="molecule type" value="Genomic_DNA"/>
</dbReference>
<evidence type="ECO:0000256" key="2">
    <source>
        <dbReference type="ARBA" id="ARBA00022475"/>
    </source>
</evidence>
<keyword evidence="3 6" id="KW-0812">Transmembrane</keyword>